<sequence length="170" mass="18710">MQLWFSNAIRHNSKKHCHNSAVKVTLVLLALLVSTAAAAQPSGLFGGSRPSFLDVDEAFRFYTSLDASDAVTIQWTVAPEYYLYQDKFGFSLVAPDGTTRELDVTLPAGTSHHDEFFGDVVVYYGNLTTPVTLPAGITVDSRYQLQIRYQGCADAGLCYPPQTRLLEITP</sequence>
<dbReference type="AlphaFoldDB" id="A0A0F9Z4S4"/>
<dbReference type="PANTHER" id="PTHR32234:SF0">
    <property type="entry name" value="THIOL:DISULFIDE INTERCHANGE PROTEIN DSBD"/>
    <property type="match status" value="1"/>
</dbReference>
<dbReference type="Gene3D" id="2.60.40.1250">
    <property type="entry name" value="Thiol:disulfide interchange protein DsbD, N-terminal domain"/>
    <property type="match status" value="1"/>
</dbReference>
<dbReference type="SUPFAM" id="SSF74863">
    <property type="entry name" value="Thiol:disulfide interchange protein DsbD, N-terminal domain (DsbD-alpha)"/>
    <property type="match status" value="1"/>
</dbReference>
<gene>
    <name evidence="2" type="ORF">LCGC14_0002480</name>
</gene>
<organism evidence="2">
    <name type="scientific">marine sediment metagenome</name>
    <dbReference type="NCBI Taxonomy" id="412755"/>
    <lineage>
        <taxon>unclassified sequences</taxon>
        <taxon>metagenomes</taxon>
        <taxon>ecological metagenomes</taxon>
    </lineage>
</organism>
<dbReference type="PANTHER" id="PTHR32234">
    <property type="entry name" value="THIOL:DISULFIDE INTERCHANGE PROTEIN DSBD"/>
    <property type="match status" value="1"/>
</dbReference>
<dbReference type="Pfam" id="PF11412">
    <property type="entry name" value="DsbD_N"/>
    <property type="match status" value="1"/>
</dbReference>
<evidence type="ECO:0000313" key="2">
    <source>
        <dbReference type="EMBL" id="KKO12239.1"/>
    </source>
</evidence>
<dbReference type="GO" id="GO:0015035">
    <property type="term" value="F:protein-disulfide reductase activity"/>
    <property type="evidence" value="ECO:0007669"/>
    <property type="project" value="TreeGrafter"/>
</dbReference>
<proteinExistence type="predicted"/>
<dbReference type="GO" id="GO:0045454">
    <property type="term" value="P:cell redox homeostasis"/>
    <property type="evidence" value="ECO:0007669"/>
    <property type="project" value="TreeGrafter"/>
</dbReference>
<feature type="domain" description="Thiol:disulfide interchange protein DsbD N-terminal" evidence="1">
    <location>
        <begin position="50"/>
        <end position="168"/>
    </location>
</feature>
<comment type="caution">
    <text evidence="2">The sequence shown here is derived from an EMBL/GenBank/DDBJ whole genome shotgun (WGS) entry which is preliminary data.</text>
</comment>
<dbReference type="InterPro" id="IPR028250">
    <property type="entry name" value="DsbDN"/>
</dbReference>
<reference evidence="2" key="1">
    <citation type="journal article" date="2015" name="Nature">
        <title>Complex archaea that bridge the gap between prokaryotes and eukaryotes.</title>
        <authorList>
            <person name="Spang A."/>
            <person name="Saw J.H."/>
            <person name="Jorgensen S.L."/>
            <person name="Zaremba-Niedzwiedzka K."/>
            <person name="Martijn J."/>
            <person name="Lind A.E."/>
            <person name="van Eijk R."/>
            <person name="Schleper C."/>
            <person name="Guy L."/>
            <person name="Ettema T.J."/>
        </authorList>
    </citation>
    <scope>NUCLEOTIDE SEQUENCE</scope>
</reference>
<dbReference type="EMBL" id="LAZR01000001">
    <property type="protein sequence ID" value="KKO12239.1"/>
    <property type="molecule type" value="Genomic_DNA"/>
</dbReference>
<dbReference type="InterPro" id="IPR036929">
    <property type="entry name" value="DsbDN_sf"/>
</dbReference>
<protein>
    <recommendedName>
        <fullName evidence="1">Thiol:disulfide interchange protein DsbD N-terminal domain-containing protein</fullName>
    </recommendedName>
</protein>
<evidence type="ECO:0000259" key="1">
    <source>
        <dbReference type="Pfam" id="PF11412"/>
    </source>
</evidence>
<name>A0A0F9Z4S4_9ZZZZ</name>
<accession>A0A0F9Z4S4</accession>